<keyword evidence="3" id="KW-0812">Transmembrane</keyword>
<dbReference type="Pfam" id="PF00501">
    <property type="entry name" value="AMP-binding"/>
    <property type="match status" value="1"/>
</dbReference>
<evidence type="ECO:0000256" key="3">
    <source>
        <dbReference type="SAM" id="Phobius"/>
    </source>
</evidence>
<dbReference type="EMBL" id="ASPP01023651">
    <property type="protein sequence ID" value="ETO10115.1"/>
    <property type="molecule type" value="Genomic_DNA"/>
</dbReference>
<evidence type="ECO:0000256" key="1">
    <source>
        <dbReference type="ARBA" id="ARBA00022741"/>
    </source>
</evidence>
<dbReference type="Proteomes" id="UP000023152">
    <property type="component" value="Unassembled WGS sequence"/>
</dbReference>
<gene>
    <name evidence="5" type="ORF">RFI_27260</name>
</gene>
<feature type="domain" description="AMP-dependent synthetase/ligase" evidence="4">
    <location>
        <begin position="273"/>
        <end position="367"/>
    </location>
</feature>
<evidence type="ECO:0000313" key="5">
    <source>
        <dbReference type="EMBL" id="ETO10115.1"/>
    </source>
</evidence>
<protein>
    <recommendedName>
        <fullName evidence="4">AMP-dependent synthetase/ligase domain-containing protein</fullName>
    </recommendedName>
</protein>
<keyword evidence="2" id="KW-0067">ATP-binding</keyword>
<dbReference type="SUPFAM" id="SSF56801">
    <property type="entry name" value="Acetyl-CoA synthetase-like"/>
    <property type="match status" value="1"/>
</dbReference>
<organism evidence="5 6">
    <name type="scientific">Reticulomyxa filosa</name>
    <dbReference type="NCBI Taxonomy" id="46433"/>
    <lineage>
        <taxon>Eukaryota</taxon>
        <taxon>Sar</taxon>
        <taxon>Rhizaria</taxon>
        <taxon>Retaria</taxon>
        <taxon>Foraminifera</taxon>
        <taxon>Monothalamids</taxon>
        <taxon>Reticulomyxidae</taxon>
        <taxon>Reticulomyxa</taxon>
    </lineage>
</organism>
<keyword evidence="6" id="KW-1185">Reference proteome</keyword>
<dbReference type="GO" id="GO:0005524">
    <property type="term" value="F:ATP binding"/>
    <property type="evidence" value="ECO:0007669"/>
    <property type="project" value="UniProtKB-KW"/>
</dbReference>
<proteinExistence type="predicted"/>
<accession>X6MAP9</accession>
<dbReference type="GO" id="GO:0016020">
    <property type="term" value="C:membrane"/>
    <property type="evidence" value="ECO:0007669"/>
    <property type="project" value="TreeGrafter"/>
</dbReference>
<keyword evidence="3" id="KW-1133">Transmembrane helix</keyword>
<dbReference type="InterPro" id="IPR042099">
    <property type="entry name" value="ANL_N_sf"/>
</dbReference>
<comment type="caution">
    <text evidence="5">The sequence shown here is derived from an EMBL/GenBank/DDBJ whole genome shotgun (WGS) entry which is preliminary data.</text>
</comment>
<keyword evidence="3" id="KW-0472">Membrane</keyword>
<evidence type="ECO:0000259" key="4">
    <source>
        <dbReference type="Pfam" id="PF00501"/>
    </source>
</evidence>
<name>X6MAP9_RETFI</name>
<dbReference type="OrthoDB" id="1700726at2759"/>
<reference evidence="5 6" key="1">
    <citation type="journal article" date="2013" name="Curr. Biol.">
        <title>The Genome of the Foraminiferan Reticulomyxa filosa.</title>
        <authorList>
            <person name="Glockner G."/>
            <person name="Hulsmann N."/>
            <person name="Schleicher M."/>
            <person name="Noegel A.A."/>
            <person name="Eichinger L."/>
            <person name="Gallinger C."/>
            <person name="Pawlowski J."/>
            <person name="Sierra R."/>
            <person name="Euteneuer U."/>
            <person name="Pillet L."/>
            <person name="Moustafa A."/>
            <person name="Platzer M."/>
            <person name="Groth M."/>
            <person name="Szafranski K."/>
            <person name="Schliwa M."/>
        </authorList>
    </citation>
    <scope>NUCLEOTIDE SEQUENCE [LARGE SCALE GENOMIC DNA]</scope>
</reference>
<dbReference type="PANTHER" id="PTHR43272">
    <property type="entry name" value="LONG-CHAIN-FATTY-ACID--COA LIGASE"/>
    <property type="match status" value="1"/>
</dbReference>
<dbReference type="Gene3D" id="3.40.50.12780">
    <property type="entry name" value="N-terminal domain of ligase-like"/>
    <property type="match status" value="1"/>
</dbReference>
<sequence>MKVQVHFGNGEKVVYELAERPTTQLSFIQQHRFSTRLLCELKRKIHKTHNIQPLDQQLIILNSASQDVSSLIFPDVQCVSRVRKPTGIVQVKGKREDTHNLKVDPNDTLLMGTQSFGALCFLFLFFFEPVMKSAFFFFLILFFLKKKKNNNKQKSASVQSLGLVDNTSTNTTCSYWLELPGDDENPHNVIIRSTVELVTYDPSEPNLGYFIRNCCKKHSKLPFLGFYVSFFKIRKKHNTLRTYNVQKKKPKKKKKGSENSMRMEVVENMNLSHLIKLTLGNETKIGICSQNRPEWLLTDFANQTQGFVTVPLYTSLGKNAVEYIIGHAGIQLVICDVDVVPVIVEAKAHCPSLKYIVVMDAWPTDQQWLSANRYTFFF</sequence>
<dbReference type="GO" id="GO:0004467">
    <property type="term" value="F:long-chain fatty acid-CoA ligase activity"/>
    <property type="evidence" value="ECO:0007669"/>
    <property type="project" value="TreeGrafter"/>
</dbReference>
<evidence type="ECO:0000256" key="2">
    <source>
        <dbReference type="ARBA" id="ARBA00022840"/>
    </source>
</evidence>
<dbReference type="InterPro" id="IPR000873">
    <property type="entry name" value="AMP-dep_synth/lig_dom"/>
</dbReference>
<dbReference type="PANTHER" id="PTHR43272:SF33">
    <property type="entry name" value="AMP-BINDING DOMAIN-CONTAINING PROTEIN-RELATED"/>
    <property type="match status" value="1"/>
</dbReference>
<feature type="transmembrane region" description="Helical" evidence="3">
    <location>
        <begin position="116"/>
        <end position="144"/>
    </location>
</feature>
<keyword evidence="1" id="KW-0547">Nucleotide-binding</keyword>
<dbReference type="GO" id="GO:0005783">
    <property type="term" value="C:endoplasmic reticulum"/>
    <property type="evidence" value="ECO:0007669"/>
    <property type="project" value="TreeGrafter"/>
</dbReference>
<evidence type="ECO:0000313" key="6">
    <source>
        <dbReference type="Proteomes" id="UP000023152"/>
    </source>
</evidence>
<feature type="non-terminal residue" evidence="5">
    <location>
        <position position="378"/>
    </location>
</feature>
<dbReference type="AlphaFoldDB" id="X6MAP9"/>